<name>A0AAD7NHC5_9AGAR</name>
<comment type="caution">
    <text evidence="2">The sequence shown here is derived from an EMBL/GenBank/DDBJ whole genome shotgun (WGS) entry which is preliminary data.</text>
</comment>
<evidence type="ECO:0000313" key="2">
    <source>
        <dbReference type="EMBL" id="KAJ7760033.1"/>
    </source>
</evidence>
<dbReference type="EMBL" id="JARKIB010000038">
    <property type="protein sequence ID" value="KAJ7760033.1"/>
    <property type="molecule type" value="Genomic_DNA"/>
</dbReference>
<protein>
    <submittedName>
        <fullName evidence="2">Uncharacterized protein</fullName>
    </submittedName>
</protein>
<organism evidence="2 3">
    <name type="scientific">Mycena metata</name>
    <dbReference type="NCBI Taxonomy" id="1033252"/>
    <lineage>
        <taxon>Eukaryota</taxon>
        <taxon>Fungi</taxon>
        <taxon>Dikarya</taxon>
        <taxon>Basidiomycota</taxon>
        <taxon>Agaricomycotina</taxon>
        <taxon>Agaricomycetes</taxon>
        <taxon>Agaricomycetidae</taxon>
        <taxon>Agaricales</taxon>
        <taxon>Marasmiineae</taxon>
        <taxon>Mycenaceae</taxon>
        <taxon>Mycena</taxon>
    </lineage>
</organism>
<evidence type="ECO:0000313" key="3">
    <source>
        <dbReference type="Proteomes" id="UP001215598"/>
    </source>
</evidence>
<sequence>MLPEPQSDWKDKKTLWYPAKFIKHHKNRANGPYEYEFEWSVCLDGTLYNTEFFSVPELRRIYHRGLINRRGGGGSGSAVRGPRSFRVTWISPAALVPLAVEPKVCFLFAGPKAIDRCGYADGEESEQRNIRLPFYEDTNFEDHENPELTVIFNAAIPQIAKILAAWDQQHSAMQSLSRFTGSKCINRHKSLAHLHHEERLARVTGIGSALLHFLVVQHELKEPLNLNGDLVNDLWDNSVITCGGDGKAALQAMYGAVNDGVLPGANHSQQMSRFFDRHTIFDSHWRPPLYRRLRNSQFASTEAILVTVSTVSKRKAEEQLEGSKGPKRSKLEEPKKVKVQQKTKNSGEGTNRVAPGNNRRILPSLKCASRA</sequence>
<feature type="compositionally biased region" description="Polar residues" evidence="1">
    <location>
        <begin position="340"/>
        <end position="349"/>
    </location>
</feature>
<dbReference type="Proteomes" id="UP001215598">
    <property type="component" value="Unassembled WGS sequence"/>
</dbReference>
<proteinExistence type="predicted"/>
<gene>
    <name evidence="2" type="ORF">B0H16DRAFT_1456751</name>
</gene>
<accession>A0AAD7NHC5</accession>
<keyword evidence="3" id="KW-1185">Reference proteome</keyword>
<evidence type="ECO:0000256" key="1">
    <source>
        <dbReference type="SAM" id="MobiDB-lite"/>
    </source>
</evidence>
<reference evidence="2" key="1">
    <citation type="submission" date="2023-03" db="EMBL/GenBank/DDBJ databases">
        <title>Massive genome expansion in bonnet fungi (Mycena s.s.) driven by repeated elements and novel gene families across ecological guilds.</title>
        <authorList>
            <consortium name="Lawrence Berkeley National Laboratory"/>
            <person name="Harder C.B."/>
            <person name="Miyauchi S."/>
            <person name="Viragh M."/>
            <person name="Kuo A."/>
            <person name="Thoen E."/>
            <person name="Andreopoulos B."/>
            <person name="Lu D."/>
            <person name="Skrede I."/>
            <person name="Drula E."/>
            <person name="Henrissat B."/>
            <person name="Morin E."/>
            <person name="Kohler A."/>
            <person name="Barry K."/>
            <person name="LaButti K."/>
            <person name="Morin E."/>
            <person name="Salamov A."/>
            <person name="Lipzen A."/>
            <person name="Mereny Z."/>
            <person name="Hegedus B."/>
            <person name="Baldrian P."/>
            <person name="Stursova M."/>
            <person name="Weitz H."/>
            <person name="Taylor A."/>
            <person name="Grigoriev I.V."/>
            <person name="Nagy L.G."/>
            <person name="Martin F."/>
            <person name="Kauserud H."/>
        </authorList>
    </citation>
    <scope>NUCLEOTIDE SEQUENCE</scope>
    <source>
        <strain evidence="2">CBHHK182m</strain>
    </source>
</reference>
<feature type="region of interest" description="Disordered" evidence="1">
    <location>
        <begin position="315"/>
        <end position="371"/>
    </location>
</feature>
<dbReference type="AlphaFoldDB" id="A0AAD7NHC5"/>